<organism evidence="1 2">
    <name type="scientific">Hungatella hathewayi</name>
    <dbReference type="NCBI Taxonomy" id="154046"/>
    <lineage>
        <taxon>Bacteria</taxon>
        <taxon>Bacillati</taxon>
        <taxon>Bacillota</taxon>
        <taxon>Clostridia</taxon>
        <taxon>Lachnospirales</taxon>
        <taxon>Lachnospiraceae</taxon>
        <taxon>Hungatella</taxon>
    </lineage>
</organism>
<gene>
    <name evidence="1" type="ORF">ERS852407_05270</name>
</gene>
<evidence type="ECO:0000313" key="1">
    <source>
        <dbReference type="EMBL" id="CUP20189.1"/>
    </source>
</evidence>
<sequence length="49" mass="5944">MTFVRSTFVLQLPVWEFAERWERGEQKKRKGDQVNGFCVREQAFYCRVS</sequence>
<dbReference type="EMBL" id="CYZE01000021">
    <property type="protein sequence ID" value="CUP20189.1"/>
    <property type="molecule type" value="Genomic_DNA"/>
</dbReference>
<dbReference type="AlphaFoldDB" id="A0A174LFB9"/>
<accession>A0A174LFB9</accession>
<evidence type="ECO:0000313" key="2">
    <source>
        <dbReference type="Proteomes" id="UP000095651"/>
    </source>
</evidence>
<proteinExistence type="predicted"/>
<reference evidence="1 2" key="1">
    <citation type="submission" date="2015-09" db="EMBL/GenBank/DDBJ databases">
        <authorList>
            <consortium name="Pathogen Informatics"/>
        </authorList>
    </citation>
    <scope>NUCLEOTIDE SEQUENCE [LARGE SCALE GENOMIC DNA]</scope>
    <source>
        <strain evidence="1 2">2789STDY5608850</strain>
    </source>
</reference>
<name>A0A174LFB9_9FIRM</name>
<protein>
    <submittedName>
        <fullName evidence="1">Uncharacterized protein</fullName>
    </submittedName>
</protein>
<dbReference type="Proteomes" id="UP000095651">
    <property type="component" value="Unassembled WGS sequence"/>
</dbReference>